<feature type="transmembrane region" description="Helical" evidence="5">
    <location>
        <begin position="70"/>
        <end position="88"/>
    </location>
</feature>
<accession>A0ABP8R7G1</accession>
<keyword evidence="7" id="KW-1185">Reference proteome</keyword>
<feature type="transmembrane region" description="Helical" evidence="5">
    <location>
        <begin position="9"/>
        <end position="27"/>
    </location>
</feature>
<sequence>MSQKAIKITGWTLTIILGLVFTMSAFLKLTQNETALAQASSFGIDATTYQFIGIIEIISLILFIVPRTGILGTMLLVAYLGGAIVTHLQHQQPIAMAVIFQMLLWITAFIRFPELKQRIFSTKKIQQL</sequence>
<dbReference type="InterPro" id="IPR032808">
    <property type="entry name" value="DoxX"/>
</dbReference>
<feature type="transmembrane region" description="Helical" evidence="5">
    <location>
        <begin position="94"/>
        <end position="112"/>
    </location>
</feature>
<dbReference type="EMBL" id="BAABGR010000036">
    <property type="protein sequence ID" value="GAA4520284.1"/>
    <property type="molecule type" value="Genomic_DNA"/>
</dbReference>
<evidence type="ECO:0000256" key="4">
    <source>
        <dbReference type="ARBA" id="ARBA00023136"/>
    </source>
</evidence>
<organism evidence="6 7">
    <name type="scientific">Sphingobacterium thermophilum</name>
    <dbReference type="NCBI Taxonomy" id="768534"/>
    <lineage>
        <taxon>Bacteria</taxon>
        <taxon>Pseudomonadati</taxon>
        <taxon>Bacteroidota</taxon>
        <taxon>Sphingobacteriia</taxon>
        <taxon>Sphingobacteriales</taxon>
        <taxon>Sphingobacteriaceae</taxon>
        <taxon>Sphingobacterium</taxon>
    </lineage>
</organism>
<evidence type="ECO:0000256" key="1">
    <source>
        <dbReference type="ARBA" id="ARBA00004141"/>
    </source>
</evidence>
<keyword evidence="4 5" id="KW-0472">Membrane</keyword>
<keyword evidence="2 5" id="KW-0812">Transmembrane</keyword>
<evidence type="ECO:0000256" key="3">
    <source>
        <dbReference type="ARBA" id="ARBA00022989"/>
    </source>
</evidence>
<keyword evidence="3 5" id="KW-1133">Transmembrane helix</keyword>
<evidence type="ECO:0000256" key="5">
    <source>
        <dbReference type="SAM" id="Phobius"/>
    </source>
</evidence>
<dbReference type="Proteomes" id="UP001500394">
    <property type="component" value="Unassembled WGS sequence"/>
</dbReference>
<proteinExistence type="predicted"/>
<comment type="subcellular location">
    <subcellularLocation>
        <location evidence="1">Membrane</location>
        <topology evidence="1">Multi-pass membrane protein</topology>
    </subcellularLocation>
</comment>
<name>A0ABP8R7G1_9SPHI</name>
<feature type="transmembrane region" description="Helical" evidence="5">
    <location>
        <begin position="47"/>
        <end position="65"/>
    </location>
</feature>
<dbReference type="RefSeq" id="WP_345068838.1">
    <property type="nucleotide sequence ID" value="NZ_BAABGR010000036.1"/>
</dbReference>
<protein>
    <submittedName>
        <fullName evidence="6">DoxX family protein</fullName>
    </submittedName>
</protein>
<evidence type="ECO:0000313" key="6">
    <source>
        <dbReference type="EMBL" id="GAA4520284.1"/>
    </source>
</evidence>
<evidence type="ECO:0000313" key="7">
    <source>
        <dbReference type="Proteomes" id="UP001500394"/>
    </source>
</evidence>
<reference evidence="7" key="1">
    <citation type="journal article" date="2019" name="Int. J. Syst. Evol. Microbiol.">
        <title>The Global Catalogue of Microorganisms (GCM) 10K type strain sequencing project: providing services to taxonomists for standard genome sequencing and annotation.</title>
        <authorList>
            <consortium name="The Broad Institute Genomics Platform"/>
            <consortium name="The Broad Institute Genome Sequencing Center for Infectious Disease"/>
            <person name="Wu L."/>
            <person name="Ma J."/>
        </authorList>
    </citation>
    <scope>NUCLEOTIDE SEQUENCE [LARGE SCALE GENOMIC DNA]</scope>
    <source>
        <strain evidence="7">JCM 17858</strain>
    </source>
</reference>
<dbReference type="Pfam" id="PF13564">
    <property type="entry name" value="DoxX_2"/>
    <property type="match status" value="1"/>
</dbReference>
<evidence type="ECO:0000256" key="2">
    <source>
        <dbReference type="ARBA" id="ARBA00022692"/>
    </source>
</evidence>
<gene>
    <name evidence="6" type="ORF">GCM10023173_24410</name>
</gene>
<comment type="caution">
    <text evidence="6">The sequence shown here is derived from an EMBL/GenBank/DDBJ whole genome shotgun (WGS) entry which is preliminary data.</text>
</comment>